<reference evidence="11 12" key="1">
    <citation type="submission" date="2018-11" db="EMBL/GenBank/DDBJ databases">
        <title>Gemmobacter sp. nov., YIM 102744-1 draft genome.</title>
        <authorList>
            <person name="Li G."/>
            <person name="Jiang Y."/>
        </authorList>
    </citation>
    <scope>NUCLEOTIDE SEQUENCE [LARGE SCALE GENOMIC DNA]</scope>
    <source>
        <strain evidence="11 12">YIM 102744-1</strain>
    </source>
</reference>
<organism evidence="11 12">
    <name type="scientific">Falsigemmobacter faecalis</name>
    <dbReference type="NCBI Taxonomy" id="2488730"/>
    <lineage>
        <taxon>Bacteria</taxon>
        <taxon>Pseudomonadati</taxon>
        <taxon>Pseudomonadota</taxon>
        <taxon>Alphaproteobacteria</taxon>
        <taxon>Rhodobacterales</taxon>
        <taxon>Paracoccaceae</taxon>
        <taxon>Falsigemmobacter</taxon>
    </lineage>
</organism>
<accession>A0A3P3DQ45</accession>
<keyword evidence="7" id="KW-0963">Cytoplasm</keyword>
<comment type="function">
    <text evidence="7">Catalyzes the release of premature peptidyl moieties from peptidyl-tRNA molecules trapped in stalled 50S ribosomal subunits, and thus maintains levels of free tRNAs and 50S ribosomes.</text>
</comment>
<keyword evidence="3 7" id="KW-0378">Hydrolase</keyword>
<comment type="function">
    <text evidence="7">Hydrolyzes ribosome-free peptidyl-tRNAs (with 1 or more amino acids incorporated), which drop off the ribosome during protein synthesis, or as a result of ribosome stalling.</text>
</comment>
<dbReference type="HAMAP" id="MF_00083">
    <property type="entry name" value="Pept_tRNA_hydro_bact"/>
    <property type="match status" value="1"/>
</dbReference>
<gene>
    <name evidence="7" type="primary">pth</name>
    <name evidence="11" type="ORF">EG244_06405</name>
</gene>
<evidence type="ECO:0000256" key="1">
    <source>
        <dbReference type="ARBA" id="ARBA00013260"/>
    </source>
</evidence>
<evidence type="ECO:0000256" key="7">
    <source>
        <dbReference type="HAMAP-Rule" id="MF_00083"/>
    </source>
</evidence>
<sequence>MLIWAGLGNPGTKYAGNRHNIGFMALDRMAQDHGFSPWKRAFQGLISEGRLGGEKILLVKPETFMNLSGQSVGEAMRFHKLTPAELTVFHDELDIAPGKVRLKEGGGHAGHNGLRSIHQHVGEAYARVRLGIGHPGHKDKVASYVLNDFAKAEQDWLDDMLRGISEGAADLAAGEGAKFLNKIALRVAPPRSSTGTEGPKVPRAKPEAAGGARPPRAKSEPGEKTVAAPAASEDDTRSALQKLADRFR</sequence>
<evidence type="ECO:0000256" key="10">
    <source>
        <dbReference type="SAM" id="MobiDB-lite"/>
    </source>
</evidence>
<dbReference type="OrthoDB" id="9800507at2"/>
<evidence type="ECO:0000256" key="8">
    <source>
        <dbReference type="RuleBase" id="RU000673"/>
    </source>
</evidence>
<feature type="binding site" evidence="7">
    <location>
        <position position="66"/>
    </location>
    <ligand>
        <name>tRNA</name>
        <dbReference type="ChEBI" id="CHEBI:17843"/>
    </ligand>
</feature>
<dbReference type="InterPro" id="IPR018171">
    <property type="entry name" value="Pept_tRNA_hydro_CS"/>
</dbReference>
<feature type="binding site" evidence="7">
    <location>
        <position position="64"/>
    </location>
    <ligand>
        <name>tRNA</name>
        <dbReference type="ChEBI" id="CHEBI:17843"/>
    </ligand>
</feature>
<evidence type="ECO:0000256" key="2">
    <source>
        <dbReference type="ARBA" id="ARBA00022555"/>
    </source>
</evidence>
<evidence type="ECO:0000256" key="5">
    <source>
        <dbReference type="ARBA" id="ARBA00038063"/>
    </source>
</evidence>
<feature type="region of interest" description="Disordered" evidence="10">
    <location>
        <begin position="189"/>
        <end position="248"/>
    </location>
</feature>
<keyword evidence="2 7" id="KW-0820">tRNA-binding</keyword>
<comment type="catalytic activity">
    <reaction evidence="7 8">
        <text>an N-acyl-L-alpha-aminoacyl-tRNA + H2O = an N-acyl-L-amino acid + a tRNA + H(+)</text>
        <dbReference type="Rhea" id="RHEA:54448"/>
        <dbReference type="Rhea" id="RHEA-COMP:10123"/>
        <dbReference type="Rhea" id="RHEA-COMP:13883"/>
        <dbReference type="ChEBI" id="CHEBI:15377"/>
        <dbReference type="ChEBI" id="CHEBI:15378"/>
        <dbReference type="ChEBI" id="CHEBI:59874"/>
        <dbReference type="ChEBI" id="CHEBI:78442"/>
        <dbReference type="ChEBI" id="CHEBI:138191"/>
        <dbReference type="EC" id="3.1.1.29"/>
    </reaction>
</comment>
<dbReference type="GO" id="GO:0000049">
    <property type="term" value="F:tRNA binding"/>
    <property type="evidence" value="ECO:0007669"/>
    <property type="project" value="UniProtKB-UniRule"/>
</dbReference>
<evidence type="ECO:0000256" key="9">
    <source>
        <dbReference type="RuleBase" id="RU004320"/>
    </source>
</evidence>
<comment type="caution">
    <text evidence="11">The sequence shown here is derived from an EMBL/GenBank/DDBJ whole genome shotgun (WGS) entry which is preliminary data.</text>
</comment>
<dbReference type="InterPro" id="IPR001328">
    <property type="entry name" value="Pept_tRNA_hydro"/>
</dbReference>
<dbReference type="PANTHER" id="PTHR17224">
    <property type="entry name" value="PEPTIDYL-TRNA HYDROLASE"/>
    <property type="match status" value="1"/>
</dbReference>
<dbReference type="GO" id="GO:0006515">
    <property type="term" value="P:protein quality control for misfolded or incompletely synthesized proteins"/>
    <property type="evidence" value="ECO:0007669"/>
    <property type="project" value="UniProtKB-UniRule"/>
</dbReference>
<dbReference type="SUPFAM" id="SSF53178">
    <property type="entry name" value="Peptidyl-tRNA hydrolase-like"/>
    <property type="match status" value="1"/>
</dbReference>
<dbReference type="CDD" id="cd00462">
    <property type="entry name" value="PTH"/>
    <property type="match status" value="1"/>
</dbReference>
<protein>
    <recommendedName>
        <fullName evidence="6 7">Peptidyl-tRNA hydrolase</fullName>
        <shortName evidence="7">Pth</shortName>
        <ecNumber evidence="1 7">3.1.1.29</ecNumber>
    </recommendedName>
</protein>
<evidence type="ECO:0000256" key="4">
    <source>
        <dbReference type="ARBA" id="ARBA00022884"/>
    </source>
</evidence>
<feature type="active site" description="Proton acceptor" evidence="7">
    <location>
        <position position="19"/>
    </location>
</feature>
<comment type="subunit">
    <text evidence="7">Monomer.</text>
</comment>
<feature type="binding site" evidence="7">
    <location>
        <position position="112"/>
    </location>
    <ligand>
        <name>tRNA</name>
        <dbReference type="ChEBI" id="CHEBI:17843"/>
    </ligand>
</feature>
<dbReference type="PROSITE" id="PS01196">
    <property type="entry name" value="PEPT_TRNA_HYDROL_2"/>
    <property type="match status" value="1"/>
</dbReference>
<evidence type="ECO:0000256" key="3">
    <source>
        <dbReference type="ARBA" id="ARBA00022801"/>
    </source>
</evidence>
<name>A0A3P3DQ45_9RHOB</name>
<dbReference type="GO" id="GO:0005737">
    <property type="term" value="C:cytoplasm"/>
    <property type="evidence" value="ECO:0007669"/>
    <property type="project" value="UniProtKB-SubCell"/>
</dbReference>
<dbReference type="PROSITE" id="PS01195">
    <property type="entry name" value="PEPT_TRNA_HYDROL_1"/>
    <property type="match status" value="1"/>
</dbReference>
<dbReference type="GO" id="GO:0072344">
    <property type="term" value="P:rescue of stalled ribosome"/>
    <property type="evidence" value="ECO:0007669"/>
    <property type="project" value="UniProtKB-UniRule"/>
</dbReference>
<feature type="binding site" evidence="7">
    <location>
        <position position="14"/>
    </location>
    <ligand>
        <name>tRNA</name>
        <dbReference type="ChEBI" id="CHEBI:17843"/>
    </ligand>
</feature>
<dbReference type="EC" id="3.1.1.29" evidence="1 7"/>
<dbReference type="PANTHER" id="PTHR17224:SF1">
    <property type="entry name" value="PEPTIDYL-TRNA HYDROLASE"/>
    <property type="match status" value="1"/>
</dbReference>
<dbReference type="Pfam" id="PF01195">
    <property type="entry name" value="Pept_tRNA_hydro"/>
    <property type="match status" value="1"/>
</dbReference>
<proteinExistence type="inferred from homology"/>
<feature type="site" description="Discriminates between blocked and unblocked aminoacyl-tRNA" evidence="7">
    <location>
        <position position="9"/>
    </location>
</feature>
<dbReference type="InterPro" id="IPR036416">
    <property type="entry name" value="Pept_tRNA_hydro_sf"/>
</dbReference>
<dbReference type="Gene3D" id="3.40.50.1470">
    <property type="entry name" value="Peptidyl-tRNA hydrolase"/>
    <property type="match status" value="1"/>
</dbReference>
<dbReference type="AlphaFoldDB" id="A0A3P3DQ45"/>
<dbReference type="GO" id="GO:0004045">
    <property type="term" value="F:peptidyl-tRNA hydrolase activity"/>
    <property type="evidence" value="ECO:0007669"/>
    <property type="project" value="UniProtKB-UniRule"/>
</dbReference>
<keyword evidence="12" id="KW-1185">Reference proteome</keyword>
<comment type="similarity">
    <text evidence="5 7 9">Belongs to the PTH family.</text>
</comment>
<dbReference type="EMBL" id="RRAZ01000007">
    <property type="protein sequence ID" value="RRH76383.1"/>
    <property type="molecule type" value="Genomic_DNA"/>
</dbReference>
<dbReference type="RefSeq" id="WP_124964186.1">
    <property type="nucleotide sequence ID" value="NZ_RRAZ01000007.1"/>
</dbReference>
<evidence type="ECO:0000256" key="6">
    <source>
        <dbReference type="ARBA" id="ARBA00050038"/>
    </source>
</evidence>
<evidence type="ECO:0000313" key="12">
    <source>
        <dbReference type="Proteomes" id="UP000282125"/>
    </source>
</evidence>
<feature type="site" description="Stabilizes the basic form of H active site to accept a proton" evidence="7">
    <location>
        <position position="91"/>
    </location>
</feature>
<keyword evidence="4 7" id="KW-0694">RNA-binding</keyword>
<evidence type="ECO:0000313" key="11">
    <source>
        <dbReference type="EMBL" id="RRH76383.1"/>
    </source>
</evidence>
<dbReference type="FunFam" id="3.40.50.1470:FF:000001">
    <property type="entry name" value="Peptidyl-tRNA hydrolase"/>
    <property type="match status" value="1"/>
</dbReference>
<comment type="subcellular location">
    <subcellularLocation>
        <location evidence="7">Cytoplasm</location>
    </subcellularLocation>
</comment>
<dbReference type="NCBIfam" id="TIGR00447">
    <property type="entry name" value="pth"/>
    <property type="match status" value="1"/>
</dbReference>
<dbReference type="Proteomes" id="UP000282125">
    <property type="component" value="Unassembled WGS sequence"/>
</dbReference>